<protein>
    <submittedName>
        <fullName evidence="1">Uncharacterized protein</fullName>
    </submittedName>
</protein>
<proteinExistence type="predicted"/>
<gene>
    <name evidence="1" type="ORF">QFC24_002752</name>
</gene>
<keyword evidence="2" id="KW-1185">Reference proteome</keyword>
<organism evidence="1 2">
    <name type="scientific">Naganishia onofrii</name>
    <dbReference type="NCBI Taxonomy" id="1851511"/>
    <lineage>
        <taxon>Eukaryota</taxon>
        <taxon>Fungi</taxon>
        <taxon>Dikarya</taxon>
        <taxon>Basidiomycota</taxon>
        <taxon>Agaricomycotina</taxon>
        <taxon>Tremellomycetes</taxon>
        <taxon>Filobasidiales</taxon>
        <taxon>Filobasidiaceae</taxon>
        <taxon>Naganishia</taxon>
    </lineage>
</organism>
<name>A0ACC2XRU3_9TREE</name>
<evidence type="ECO:0000313" key="1">
    <source>
        <dbReference type="EMBL" id="KAJ9125967.1"/>
    </source>
</evidence>
<sequence>MPRQMLVASQVMLSIVLPFVIAPLVYLTSQNQVMMVRNGGQEGETADLQTEQEMDASAVAPQEVSASDDEPVATVSSSETASRPPISRLGSGQAQPPSGTISLSFSSYLRSVCGSIFNLIRHGSISRPSKLDFDGQKSRSFKSHWTATAFGYALCTVVTIANAYVLLMLMIGKG</sequence>
<accession>A0ACC2XRU3</accession>
<comment type="caution">
    <text evidence="1">The sequence shown here is derived from an EMBL/GenBank/DDBJ whole genome shotgun (WGS) entry which is preliminary data.</text>
</comment>
<reference evidence="1" key="1">
    <citation type="submission" date="2023-04" db="EMBL/GenBank/DDBJ databases">
        <title>Draft Genome sequencing of Naganishia species isolated from polar environments using Oxford Nanopore Technology.</title>
        <authorList>
            <person name="Leo P."/>
            <person name="Venkateswaran K."/>
        </authorList>
    </citation>
    <scope>NUCLEOTIDE SEQUENCE</scope>
    <source>
        <strain evidence="1">DBVPG 5303</strain>
    </source>
</reference>
<dbReference type="EMBL" id="JASBWV010000007">
    <property type="protein sequence ID" value="KAJ9125967.1"/>
    <property type="molecule type" value="Genomic_DNA"/>
</dbReference>
<dbReference type="Proteomes" id="UP001234202">
    <property type="component" value="Unassembled WGS sequence"/>
</dbReference>
<evidence type="ECO:0000313" key="2">
    <source>
        <dbReference type="Proteomes" id="UP001234202"/>
    </source>
</evidence>